<dbReference type="PANTHER" id="PTHR30290:SF9">
    <property type="entry name" value="OLIGOPEPTIDE-BINDING PROTEIN APPA"/>
    <property type="match status" value="1"/>
</dbReference>
<dbReference type="InterPro" id="IPR039424">
    <property type="entry name" value="SBP_5"/>
</dbReference>
<dbReference type="Gene3D" id="3.90.76.10">
    <property type="entry name" value="Dipeptide-binding Protein, Domain 1"/>
    <property type="match status" value="1"/>
</dbReference>
<keyword evidence="2" id="KW-0813">Transport</keyword>
<keyword evidence="4" id="KW-1133">Transmembrane helix</keyword>
<dbReference type="Pfam" id="PF00496">
    <property type="entry name" value="SBP_bac_5"/>
    <property type="match status" value="1"/>
</dbReference>
<sequence>MTEAGGKPSWKRFQKMSASGKNLNRRAVKIEKGVIKHAHKFVTSRLDRLTEVRREVIGWAVLLMILVGLSAGQWTIFRAAYTKDAPQEGGTYSEGVLGSLETLNPLFARSNAERSAARLMFASLYQYDNTGHLKGDLAKSIAINGTETEYTITLKDNLRWSDGHSLTVDDVIFTVNLLKNSKVGASTDGWASIKVRKTADNTVTFVIPSTYAPFLHTLTFPVVPKHVLEHVAPATLRDHSFGRSPVTSGPFKFRLLQTDNRESGRKAVHMTANEAYHFGKPKLDRFQLYAYASLDEITKGLRTSEIMATPELTYASQPENVKKMYEMKAYETHNGVYALFNSKSPILQSPSIRKALVQSVDITALRKKMPQQTGELTGPILPEHTEAELERPLTRDVEAAKKLLDAEGWTVSGGVRKKGDQSLKLSVVSLQGSKYENAANSLAETWRNELNAEVEVKIVDATDANQDVLRSVLQPRNFDVLIYELVLGGDPDVYAYWHSSQDQRDQRGLNFANYNDAISDDALVGGRGKRSSKQRADYYQSFARRWQASAASLPLYRPTVEYIKLPSVQAVTQNTRLVSPTDRFADVIYWTVRQDSVYKTP</sequence>
<evidence type="ECO:0000313" key="6">
    <source>
        <dbReference type="EMBL" id="QCT42387.1"/>
    </source>
</evidence>
<proteinExistence type="inferred from homology"/>
<dbReference type="AlphaFoldDB" id="A0A4P9A3I4"/>
<evidence type="ECO:0000313" key="7">
    <source>
        <dbReference type="Proteomes" id="UP000310639"/>
    </source>
</evidence>
<dbReference type="KEGG" id="nft:FBF37_02835"/>
<dbReference type="RefSeq" id="WP_138079293.1">
    <property type="nucleotide sequence ID" value="NZ_CP040004.1"/>
</dbReference>
<keyword evidence="3" id="KW-0732">Signal</keyword>
<reference evidence="6 7" key="1">
    <citation type="submission" date="2019-04" db="EMBL/GenBank/DDBJ databases">
        <title>Saccharibacteria TM7 genomes.</title>
        <authorList>
            <person name="Bor B."/>
            <person name="He X."/>
            <person name="Chen T."/>
            <person name="Dewhirst F.E."/>
        </authorList>
    </citation>
    <scope>NUCLEOTIDE SEQUENCE [LARGE SCALE GENOMIC DNA]</scope>
    <source>
        <strain evidence="6 7">BB001</strain>
    </source>
</reference>
<dbReference type="PIRSF" id="PIRSF002741">
    <property type="entry name" value="MppA"/>
    <property type="match status" value="1"/>
</dbReference>
<dbReference type="GO" id="GO:0015833">
    <property type="term" value="P:peptide transport"/>
    <property type="evidence" value="ECO:0007669"/>
    <property type="project" value="TreeGrafter"/>
</dbReference>
<gene>
    <name evidence="6" type="ORF">FBF37_02835</name>
</gene>
<accession>A0A4P9A3I4</accession>
<comment type="similarity">
    <text evidence="1">Belongs to the bacterial solute-binding protein 5 family.</text>
</comment>
<dbReference type="Gene3D" id="3.10.105.10">
    <property type="entry name" value="Dipeptide-binding Protein, Domain 3"/>
    <property type="match status" value="1"/>
</dbReference>
<dbReference type="PANTHER" id="PTHR30290">
    <property type="entry name" value="PERIPLASMIC BINDING COMPONENT OF ABC TRANSPORTER"/>
    <property type="match status" value="1"/>
</dbReference>
<feature type="domain" description="Solute-binding protein family 5" evidence="5">
    <location>
        <begin position="133"/>
        <end position="500"/>
    </location>
</feature>
<name>A0A4P9A3I4_9BACT</name>
<keyword evidence="4" id="KW-0812">Transmembrane</keyword>
<dbReference type="OrthoDB" id="9772924at2"/>
<dbReference type="GO" id="GO:1904680">
    <property type="term" value="F:peptide transmembrane transporter activity"/>
    <property type="evidence" value="ECO:0007669"/>
    <property type="project" value="TreeGrafter"/>
</dbReference>
<evidence type="ECO:0000256" key="2">
    <source>
        <dbReference type="ARBA" id="ARBA00022448"/>
    </source>
</evidence>
<dbReference type="InterPro" id="IPR030678">
    <property type="entry name" value="Peptide/Ni-bd"/>
</dbReference>
<dbReference type="InterPro" id="IPR000914">
    <property type="entry name" value="SBP_5_dom"/>
</dbReference>
<dbReference type="Gene3D" id="3.40.190.10">
    <property type="entry name" value="Periplasmic binding protein-like II"/>
    <property type="match status" value="1"/>
</dbReference>
<feature type="transmembrane region" description="Helical" evidence="4">
    <location>
        <begin position="56"/>
        <end position="77"/>
    </location>
</feature>
<organism evidence="6 7">
    <name type="scientific">Candidatus Nanosynbacter featherlites</name>
    <dbReference type="NCBI Taxonomy" id="2572088"/>
    <lineage>
        <taxon>Bacteria</taxon>
        <taxon>Candidatus Saccharimonadota</taxon>
        <taxon>Candidatus Saccharimonadia</taxon>
        <taxon>Candidatus Nanosynbacterales</taxon>
        <taxon>Candidatus Nanosynbacteraceae</taxon>
        <taxon>Candidatus Nanosynbacter</taxon>
    </lineage>
</organism>
<dbReference type="EMBL" id="CP040004">
    <property type="protein sequence ID" value="QCT42387.1"/>
    <property type="molecule type" value="Genomic_DNA"/>
</dbReference>
<dbReference type="GO" id="GO:0043190">
    <property type="term" value="C:ATP-binding cassette (ABC) transporter complex"/>
    <property type="evidence" value="ECO:0007669"/>
    <property type="project" value="InterPro"/>
</dbReference>
<evidence type="ECO:0000259" key="5">
    <source>
        <dbReference type="Pfam" id="PF00496"/>
    </source>
</evidence>
<dbReference type="SUPFAM" id="SSF53850">
    <property type="entry name" value="Periplasmic binding protein-like II"/>
    <property type="match status" value="1"/>
</dbReference>
<keyword evidence="4" id="KW-0472">Membrane</keyword>
<dbReference type="GO" id="GO:0042597">
    <property type="term" value="C:periplasmic space"/>
    <property type="evidence" value="ECO:0007669"/>
    <property type="project" value="UniProtKB-ARBA"/>
</dbReference>
<evidence type="ECO:0000256" key="3">
    <source>
        <dbReference type="ARBA" id="ARBA00022729"/>
    </source>
</evidence>
<keyword evidence="7" id="KW-1185">Reference proteome</keyword>
<dbReference type="CDD" id="cd08513">
    <property type="entry name" value="PBP2_thermophilic_Hb8_like"/>
    <property type="match status" value="1"/>
</dbReference>
<protein>
    <submittedName>
        <fullName evidence="6">Peptide ABC transporter substrate-binding protein</fullName>
    </submittedName>
</protein>
<dbReference type="Proteomes" id="UP000310639">
    <property type="component" value="Chromosome"/>
</dbReference>
<evidence type="ECO:0000256" key="1">
    <source>
        <dbReference type="ARBA" id="ARBA00005695"/>
    </source>
</evidence>
<evidence type="ECO:0000256" key="4">
    <source>
        <dbReference type="SAM" id="Phobius"/>
    </source>
</evidence>